<protein>
    <submittedName>
        <fullName evidence="3">Uncharacterized protein</fullName>
    </submittedName>
</protein>
<evidence type="ECO:0000256" key="1">
    <source>
        <dbReference type="SAM" id="Coils"/>
    </source>
</evidence>
<dbReference type="PANTHER" id="PTHR33701">
    <property type="entry name" value="TRANSMEMBRANE PROTEIN"/>
    <property type="match status" value="1"/>
</dbReference>
<sequence length="402" mass="44237">MDSRSPNRIKLMVADEDCMLVDKLTSVDTDRLTELWCLRCVCSSDRDPPSYYCCLLRTNEGTAKDTGRDEIKQSKKESNYPNFAYALCIGHALGRTQRRTVSPSHKRMLASGSQCRTMMGEPEDERLRTVDCLRGRLLAERVASKAAKEEAESLAKRLEELERKLDEETKCRNRAEKRLELALKKLEALKDARSQSTLQDSSSSSSSSLCFLSPQRLEQEKPGALSTADSQQFGSMEVARETLRSSSSEDLLGDNVSGTGSSSICLHHPSISQYEGSCSSVGTAQSQNEDGIPVVGAQQSPADDMSITSGSDAEPETAIHQAESEDRMLAIVPASVQLNLEACRPEVKEVQGVLDALRNIKVQLLYAMGVLVSHGNSRGAAFCCQRNQVKMPVAVKEWYNAR</sequence>
<gene>
    <name evidence="3" type="ORF">OPV22_019770</name>
</gene>
<evidence type="ECO:0000313" key="4">
    <source>
        <dbReference type="Proteomes" id="UP001222027"/>
    </source>
</evidence>
<comment type="caution">
    <text evidence="3">The sequence shown here is derived from an EMBL/GenBank/DDBJ whole genome shotgun (WGS) entry which is preliminary data.</text>
</comment>
<proteinExistence type="predicted"/>
<dbReference type="AlphaFoldDB" id="A0AAV8QH56"/>
<dbReference type="Proteomes" id="UP001222027">
    <property type="component" value="Unassembled WGS sequence"/>
</dbReference>
<keyword evidence="1" id="KW-0175">Coiled coil</keyword>
<accession>A0AAV8QH56</accession>
<feature type="region of interest" description="Disordered" evidence="2">
    <location>
        <begin position="220"/>
        <end position="259"/>
    </location>
</feature>
<evidence type="ECO:0000256" key="2">
    <source>
        <dbReference type="SAM" id="MobiDB-lite"/>
    </source>
</evidence>
<dbReference type="PANTHER" id="PTHR33701:SF2">
    <property type="entry name" value="TRANSMEMBRANE PROTEIN"/>
    <property type="match status" value="1"/>
</dbReference>
<evidence type="ECO:0000313" key="3">
    <source>
        <dbReference type="EMBL" id="KAJ8476043.1"/>
    </source>
</evidence>
<dbReference type="EMBL" id="JAQQAF010000006">
    <property type="protein sequence ID" value="KAJ8476043.1"/>
    <property type="molecule type" value="Genomic_DNA"/>
</dbReference>
<feature type="coiled-coil region" evidence="1">
    <location>
        <begin position="141"/>
        <end position="192"/>
    </location>
</feature>
<name>A0AAV8QH56_ENSVE</name>
<keyword evidence="4" id="KW-1185">Reference proteome</keyword>
<organism evidence="3 4">
    <name type="scientific">Ensete ventricosum</name>
    <name type="common">Abyssinian banana</name>
    <name type="synonym">Musa ensete</name>
    <dbReference type="NCBI Taxonomy" id="4639"/>
    <lineage>
        <taxon>Eukaryota</taxon>
        <taxon>Viridiplantae</taxon>
        <taxon>Streptophyta</taxon>
        <taxon>Embryophyta</taxon>
        <taxon>Tracheophyta</taxon>
        <taxon>Spermatophyta</taxon>
        <taxon>Magnoliopsida</taxon>
        <taxon>Liliopsida</taxon>
        <taxon>Zingiberales</taxon>
        <taxon>Musaceae</taxon>
        <taxon>Ensete</taxon>
    </lineage>
</organism>
<reference evidence="3 4" key="1">
    <citation type="submission" date="2022-12" db="EMBL/GenBank/DDBJ databases">
        <title>Chromosome-scale assembly of the Ensete ventricosum genome.</title>
        <authorList>
            <person name="Dussert Y."/>
            <person name="Stocks J."/>
            <person name="Wendawek A."/>
            <person name="Woldeyes F."/>
            <person name="Nichols R.A."/>
            <person name="Borrell J.S."/>
        </authorList>
    </citation>
    <scope>NUCLEOTIDE SEQUENCE [LARGE SCALE GENOMIC DNA]</scope>
    <source>
        <strain evidence="4">cv. Maze</strain>
        <tissue evidence="3">Seeds</tissue>
    </source>
</reference>